<dbReference type="InterPro" id="IPR000914">
    <property type="entry name" value="SBP_5_dom"/>
</dbReference>
<dbReference type="PROSITE" id="PS51257">
    <property type="entry name" value="PROKAR_LIPOPROTEIN"/>
    <property type="match status" value="1"/>
</dbReference>
<evidence type="ECO:0000256" key="2">
    <source>
        <dbReference type="ARBA" id="ARBA00022448"/>
    </source>
</evidence>
<accession>A0A381W9Y7</accession>
<comment type="similarity">
    <text evidence="1">Belongs to the bacterial solute-binding protein 5 family.</text>
</comment>
<protein>
    <recommendedName>
        <fullName evidence="4">Solute-binding protein family 5 domain-containing protein</fullName>
    </recommendedName>
</protein>
<dbReference type="Pfam" id="PF00496">
    <property type="entry name" value="SBP_bac_5"/>
    <property type="match status" value="1"/>
</dbReference>
<dbReference type="SUPFAM" id="SSF53850">
    <property type="entry name" value="Periplasmic binding protein-like II"/>
    <property type="match status" value="1"/>
</dbReference>
<evidence type="ECO:0000259" key="4">
    <source>
        <dbReference type="Pfam" id="PF00496"/>
    </source>
</evidence>
<dbReference type="InterPro" id="IPR039424">
    <property type="entry name" value="SBP_5"/>
</dbReference>
<sequence length="604" mass="66836">MLKGVSNKRFMSSFMIISIAAFSIFMTACEAETIVKEVQVIKEVQVEVPVEVIKEVYRDKEGAVRTREVEVVKEVAGETVVKEIVKEVIKEVEVKVEVEKEVVVIATPVPVVVGAGGQRYGGILKFGTVDFGAMDPAIMGLSSGSAVYSNHTYDNLTEPWYDGAIVNRIAETWSANDDLSVYTINVRQGVTFHDGSALTSADVKWTFDRIQDETTASPLLGEIDYVTEITAPDAATVVFTLKGSNTNLPQDLSDYHARIVPNGITQETLQESTTDFGSGPYTLGDHNPAERTVMNKYDSYWVEGKPFYDQIIMYYMPEEATRIEAIKSGAVDLIASFSLSQVEGLNGHDRITVTGTDSATIRNLVLDNREGSIFSDKNARKALQYAIDRDFVRKAVTYGFGANANDHPIGTADPMYWAGQPKINQDIEKSRSYLEAAGYSDANPMSFELDASDFNQMLEMALAVEQSVEATGLPIEIEVAKHEESTFWEAIWMMPGGTPAVTSAWNGRPAAQAVSVALKGGGSWNESYFNSPRMDELLDLSATEIDFDKRKAYWKEIQEILIEEVPSAYLLYVPSLLAHQSHVQGAKAHPNNWVFFEDWWSSSE</sequence>
<dbReference type="Gene3D" id="3.10.105.10">
    <property type="entry name" value="Dipeptide-binding Protein, Domain 3"/>
    <property type="match status" value="1"/>
</dbReference>
<dbReference type="GO" id="GO:1904680">
    <property type="term" value="F:peptide transmembrane transporter activity"/>
    <property type="evidence" value="ECO:0007669"/>
    <property type="project" value="TreeGrafter"/>
</dbReference>
<reference evidence="5" key="1">
    <citation type="submission" date="2018-05" db="EMBL/GenBank/DDBJ databases">
        <authorList>
            <person name="Lanie J.A."/>
            <person name="Ng W.-L."/>
            <person name="Kazmierczak K.M."/>
            <person name="Andrzejewski T.M."/>
            <person name="Davidsen T.M."/>
            <person name="Wayne K.J."/>
            <person name="Tettelin H."/>
            <person name="Glass J.I."/>
            <person name="Rusch D."/>
            <person name="Podicherti R."/>
            <person name="Tsui H.-C.T."/>
            <person name="Winkler M.E."/>
        </authorList>
    </citation>
    <scope>NUCLEOTIDE SEQUENCE</scope>
</reference>
<name>A0A381W9Y7_9ZZZZ</name>
<evidence type="ECO:0000256" key="1">
    <source>
        <dbReference type="ARBA" id="ARBA00005695"/>
    </source>
</evidence>
<evidence type="ECO:0000256" key="3">
    <source>
        <dbReference type="ARBA" id="ARBA00022729"/>
    </source>
</evidence>
<dbReference type="Gene3D" id="3.40.190.10">
    <property type="entry name" value="Periplasmic binding protein-like II"/>
    <property type="match status" value="1"/>
</dbReference>
<keyword evidence="2" id="KW-0813">Transport</keyword>
<gene>
    <name evidence="5" type="ORF">METZ01_LOCUS102138</name>
</gene>
<proteinExistence type="inferred from homology"/>
<keyword evidence="3" id="KW-0732">Signal</keyword>
<dbReference type="PANTHER" id="PTHR30290:SF9">
    <property type="entry name" value="OLIGOPEPTIDE-BINDING PROTEIN APPA"/>
    <property type="match status" value="1"/>
</dbReference>
<dbReference type="AlphaFoldDB" id="A0A381W9Y7"/>
<dbReference type="PANTHER" id="PTHR30290">
    <property type="entry name" value="PERIPLASMIC BINDING COMPONENT OF ABC TRANSPORTER"/>
    <property type="match status" value="1"/>
</dbReference>
<dbReference type="GO" id="GO:0015833">
    <property type="term" value="P:peptide transport"/>
    <property type="evidence" value="ECO:0007669"/>
    <property type="project" value="TreeGrafter"/>
</dbReference>
<dbReference type="CDD" id="cd08503">
    <property type="entry name" value="PBP2_NikA_DppA_OppA_like_17"/>
    <property type="match status" value="1"/>
</dbReference>
<feature type="domain" description="Solute-binding protein family 5" evidence="4">
    <location>
        <begin position="165"/>
        <end position="509"/>
    </location>
</feature>
<dbReference type="Gene3D" id="3.90.76.10">
    <property type="entry name" value="Dipeptide-binding Protein, Domain 1"/>
    <property type="match status" value="1"/>
</dbReference>
<organism evidence="5">
    <name type="scientific">marine metagenome</name>
    <dbReference type="NCBI Taxonomy" id="408172"/>
    <lineage>
        <taxon>unclassified sequences</taxon>
        <taxon>metagenomes</taxon>
        <taxon>ecological metagenomes</taxon>
    </lineage>
</organism>
<evidence type="ECO:0000313" key="5">
    <source>
        <dbReference type="EMBL" id="SVA49284.1"/>
    </source>
</evidence>
<dbReference type="EMBL" id="UINC01011138">
    <property type="protein sequence ID" value="SVA49284.1"/>
    <property type="molecule type" value="Genomic_DNA"/>
</dbReference>